<accession>A0ABV8XPU9</accession>
<feature type="chain" id="PRO_5047067574" description="DUF3108 domain-containing protein" evidence="1">
    <location>
        <begin position="23"/>
        <end position="233"/>
    </location>
</feature>
<sequence length="233" mass="25281">MNKPRVWPFLLTLTFFSAPAQAWVPALDEPAARMVIDGVYGRRDAVATYLTVDLNVKAGQFVAGKEAVRVFDGGEGCLTDWLMAPLDFTRGSRPATVTVSGQADQLAYQAAEARDRFRNLSAAEALGPELATARLSAGQLRVDINVRGLPSERARGAYQVRLKGTDGKLIAPRRASYVNDFKEEAGSWSGTLVYYFEPLGAGLKATDRTELLLRTEADTACAYSVPLDLGSFL</sequence>
<dbReference type="Proteomes" id="UP001595998">
    <property type="component" value="Unassembled WGS sequence"/>
</dbReference>
<keyword evidence="3" id="KW-1185">Reference proteome</keyword>
<dbReference type="EMBL" id="JBHSEH010000013">
    <property type="protein sequence ID" value="MFC4426899.1"/>
    <property type="molecule type" value="Genomic_DNA"/>
</dbReference>
<organism evidence="2 3">
    <name type="scientific">Deinococcus navajonensis</name>
    <dbReference type="NCBI Taxonomy" id="309884"/>
    <lineage>
        <taxon>Bacteria</taxon>
        <taxon>Thermotogati</taxon>
        <taxon>Deinococcota</taxon>
        <taxon>Deinococci</taxon>
        <taxon>Deinococcales</taxon>
        <taxon>Deinococcaceae</taxon>
        <taxon>Deinococcus</taxon>
    </lineage>
</organism>
<protein>
    <recommendedName>
        <fullName evidence="4">DUF3108 domain-containing protein</fullName>
    </recommendedName>
</protein>
<evidence type="ECO:0000313" key="2">
    <source>
        <dbReference type="EMBL" id="MFC4426899.1"/>
    </source>
</evidence>
<gene>
    <name evidence="2" type="ORF">ACFOZ9_11830</name>
</gene>
<dbReference type="RefSeq" id="WP_380039857.1">
    <property type="nucleotide sequence ID" value="NZ_JBHSEH010000013.1"/>
</dbReference>
<feature type="signal peptide" evidence="1">
    <location>
        <begin position="1"/>
        <end position="22"/>
    </location>
</feature>
<proteinExistence type="predicted"/>
<name>A0ABV8XPU9_9DEIO</name>
<keyword evidence="1" id="KW-0732">Signal</keyword>
<comment type="caution">
    <text evidence="2">The sequence shown here is derived from an EMBL/GenBank/DDBJ whole genome shotgun (WGS) entry which is preliminary data.</text>
</comment>
<evidence type="ECO:0008006" key="4">
    <source>
        <dbReference type="Google" id="ProtNLM"/>
    </source>
</evidence>
<evidence type="ECO:0000313" key="3">
    <source>
        <dbReference type="Proteomes" id="UP001595998"/>
    </source>
</evidence>
<reference evidence="3" key="1">
    <citation type="journal article" date="2019" name="Int. J. Syst. Evol. Microbiol.">
        <title>The Global Catalogue of Microorganisms (GCM) 10K type strain sequencing project: providing services to taxonomists for standard genome sequencing and annotation.</title>
        <authorList>
            <consortium name="The Broad Institute Genomics Platform"/>
            <consortium name="The Broad Institute Genome Sequencing Center for Infectious Disease"/>
            <person name="Wu L."/>
            <person name="Ma J."/>
        </authorList>
    </citation>
    <scope>NUCLEOTIDE SEQUENCE [LARGE SCALE GENOMIC DNA]</scope>
    <source>
        <strain evidence="3">CCUG 56029</strain>
    </source>
</reference>
<evidence type="ECO:0000256" key="1">
    <source>
        <dbReference type="SAM" id="SignalP"/>
    </source>
</evidence>